<evidence type="ECO:0000256" key="1">
    <source>
        <dbReference type="ARBA" id="ARBA00006484"/>
    </source>
</evidence>
<dbReference type="GO" id="GO:0016491">
    <property type="term" value="F:oxidoreductase activity"/>
    <property type="evidence" value="ECO:0007669"/>
    <property type="project" value="UniProtKB-KW"/>
</dbReference>
<name>S8DQK9_FOMSC</name>
<dbReference type="PANTHER" id="PTHR43544:SF7">
    <property type="entry name" value="NADB-LER2"/>
    <property type="match status" value="1"/>
</dbReference>
<reference evidence="4 5" key="1">
    <citation type="journal article" date="2012" name="Science">
        <title>The Paleozoic origin of enzymatic lignin decomposition reconstructed from 31 fungal genomes.</title>
        <authorList>
            <person name="Floudas D."/>
            <person name="Binder M."/>
            <person name="Riley R."/>
            <person name="Barry K."/>
            <person name="Blanchette R.A."/>
            <person name="Henrissat B."/>
            <person name="Martinez A.T."/>
            <person name="Otillar R."/>
            <person name="Spatafora J.W."/>
            <person name="Yadav J.S."/>
            <person name="Aerts A."/>
            <person name="Benoit I."/>
            <person name="Boyd A."/>
            <person name="Carlson A."/>
            <person name="Copeland A."/>
            <person name="Coutinho P.M."/>
            <person name="de Vries R.P."/>
            <person name="Ferreira P."/>
            <person name="Findley K."/>
            <person name="Foster B."/>
            <person name="Gaskell J."/>
            <person name="Glotzer D."/>
            <person name="Gorecki P."/>
            <person name="Heitman J."/>
            <person name="Hesse C."/>
            <person name="Hori C."/>
            <person name="Igarashi K."/>
            <person name="Jurgens J.A."/>
            <person name="Kallen N."/>
            <person name="Kersten P."/>
            <person name="Kohler A."/>
            <person name="Kuees U."/>
            <person name="Kumar T.K.A."/>
            <person name="Kuo A."/>
            <person name="LaButti K."/>
            <person name="Larrondo L.F."/>
            <person name="Lindquist E."/>
            <person name="Ling A."/>
            <person name="Lombard V."/>
            <person name="Lucas S."/>
            <person name="Lundell T."/>
            <person name="Martin R."/>
            <person name="McLaughlin D.J."/>
            <person name="Morgenstern I."/>
            <person name="Morin E."/>
            <person name="Murat C."/>
            <person name="Nagy L.G."/>
            <person name="Nolan M."/>
            <person name="Ohm R.A."/>
            <person name="Patyshakuliyeva A."/>
            <person name="Rokas A."/>
            <person name="Ruiz-Duenas F.J."/>
            <person name="Sabat G."/>
            <person name="Salamov A."/>
            <person name="Samejima M."/>
            <person name="Schmutz J."/>
            <person name="Slot J.C."/>
            <person name="St John F."/>
            <person name="Stenlid J."/>
            <person name="Sun H."/>
            <person name="Sun S."/>
            <person name="Syed K."/>
            <person name="Tsang A."/>
            <person name="Wiebenga A."/>
            <person name="Young D."/>
            <person name="Pisabarro A."/>
            <person name="Eastwood D.C."/>
            <person name="Martin F."/>
            <person name="Cullen D."/>
            <person name="Grigoriev I.V."/>
            <person name="Hibbett D.S."/>
        </authorList>
    </citation>
    <scope>NUCLEOTIDE SEQUENCE</scope>
    <source>
        <strain evidence="5">FP-58527</strain>
    </source>
</reference>
<evidence type="ECO:0000256" key="3">
    <source>
        <dbReference type="ARBA" id="ARBA00023002"/>
    </source>
</evidence>
<evidence type="ECO:0000313" key="4">
    <source>
        <dbReference type="EMBL" id="EPS93513.1"/>
    </source>
</evidence>
<dbReference type="PROSITE" id="PS00061">
    <property type="entry name" value="ADH_SHORT"/>
    <property type="match status" value="1"/>
</dbReference>
<comment type="similarity">
    <text evidence="1">Belongs to the short-chain dehydrogenases/reductases (SDR) family.</text>
</comment>
<dbReference type="InterPro" id="IPR020904">
    <property type="entry name" value="Sc_DH/Rdtase_CS"/>
</dbReference>
<evidence type="ECO:0000256" key="2">
    <source>
        <dbReference type="ARBA" id="ARBA00022857"/>
    </source>
</evidence>
<dbReference type="EMBL" id="KE504271">
    <property type="protein sequence ID" value="EPS93513.1"/>
    <property type="molecule type" value="Genomic_DNA"/>
</dbReference>
<organism evidence="4 5">
    <name type="scientific">Fomitopsis schrenkii</name>
    <name type="common">Brown rot fungus</name>
    <dbReference type="NCBI Taxonomy" id="2126942"/>
    <lineage>
        <taxon>Eukaryota</taxon>
        <taxon>Fungi</taxon>
        <taxon>Dikarya</taxon>
        <taxon>Basidiomycota</taxon>
        <taxon>Agaricomycotina</taxon>
        <taxon>Agaricomycetes</taxon>
        <taxon>Polyporales</taxon>
        <taxon>Fomitopsis</taxon>
    </lineage>
</organism>
<protein>
    <submittedName>
        <fullName evidence="4">NAD-binding protein</fullName>
    </submittedName>
</protein>
<dbReference type="HOGENOM" id="CLU_010194_9_1_1"/>
<dbReference type="eggNOG" id="KOG1611">
    <property type="taxonomic scope" value="Eukaryota"/>
</dbReference>
<dbReference type="SUPFAM" id="SSF51735">
    <property type="entry name" value="NAD(P)-binding Rossmann-fold domains"/>
    <property type="match status" value="1"/>
</dbReference>
<dbReference type="Proteomes" id="UP000015241">
    <property type="component" value="Unassembled WGS sequence"/>
</dbReference>
<dbReference type="PANTHER" id="PTHR43544">
    <property type="entry name" value="SHORT-CHAIN DEHYDROGENASE/REDUCTASE"/>
    <property type="match status" value="1"/>
</dbReference>
<dbReference type="InterPro" id="IPR051468">
    <property type="entry name" value="Fungal_SecMetab_SDRs"/>
</dbReference>
<dbReference type="FunCoup" id="S8DQK9">
    <property type="interactions" value="128"/>
</dbReference>
<accession>S8DQK9</accession>
<dbReference type="InterPro" id="IPR036291">
    <property type="entry name" value="NAD(P)-bd_dom_sf"/>
</dbReference>
<proteinExistence type="inferred from homology"/>
<dbReference type="Pfam" id="PF00106">
    <property type="entry name" value="adh_short"/>
    <property type="match status" value="1"/>
</dbReference>
<dbReference type="OrthoDB" id="9876299at2759"/>
<dbReference type="Gene3D" id="3.40.50.720">
    <property type="entry name" value="NAD(P)-binding Rossmann-like Domain"/>
    <property type="match status" value="1"/>
</dbReference>
<dbReference type="InParanoid" id="S8DQK9"/>
<keyword evidence="3" id="KW-0560">Oxidoreductase</keyword>
<dbReference type="InterPro" id="IPR002347">
    <property type="entry name" value="SDR_fam"/>
</dbReference>
<evidence type="ECO:0000313" key="5">
    <source>
        <dbReference type="Proteomes" id="UP000015241"/>
    </source>
</evidence>
<keyword evidence="5" id="KW-1185">Reference proteome</keyword>
<sequence>MRTYLVVGASRGIGLGLVAELLKDPTTHVLATARVLSRSNGLQELATTYPSRLAILECDATDAVSVERAASDAAALLPNDQGLDCLIHNAGISQAPFFDFEHIDIATFQHELTTNTVGPLIVARAFLPLLRISAHKHSSASQSETKLVFVSSNLGSLDEAPEWVGLCDIYSVTKAGLGMLARKWGASLKAEGICTVLLHPGYVATDMATNITEWVKENQPHVPKISVEECATLCLGVIHKARIEDAVSFYANDGSTIPW</sequence>
<dbReference type="PRINTS" id="PR00081">
    <property type="entry name" value="GDHRDH"/>
</dbReference>
<dbReference type="AlphaFoldDB" id="S8DQK9"/>
<gene>
    <name evidence="4" type="ORF">FOMPIDRAFT_129975</name>
</gene>
<dbReference type="GO" id="GO:0005737">
    <property type="term" value="C:cytoplasm"/>
    <property type="evidence" value="ECO:0007669"/>
    <property type="project" value="TreeGrafter"/>
</dbReference>
<keyword evidence="2" id="KW-0521">NADP</keyword>